<keyword evidence="3" id="KW-1185">Reference proteome</keyword>
<proteinExistence type="predicted"/>
<evidence type="ECO:0000313" key="2">
    <source>
        <dbReference type="EMBL" id="KDQ62466.1"/>
    </source>
</evidence>
<reference evidence="3" key="1">
    <citation type="journal article" date="2014" name="Proc. Natl. Acad. Sci. U.S.A.">
        <title>Extensive sampling of basidiomycete genomes demonstrates inadequacy of the white-rot/brown-rot paradigm for wood decay fungi.</title>
        <authorList>
            <person name="Riley R."/>
            <person name="Salamov A.A."/>
            <person name="Brown D.W."/>
            <person name="Nagy L.G."/>
            <person name="Floudas D."/>
            <person name="Held B.W."/>
            <person name="Levasseur A."/>
            <person name="Lombard V."/>
            <person name="Morin E."/>
            <person name="Otillar R."/>
            <person name="Lindquist E.A."/>
            <person name="Sun H."/>
            <person name="LaButti K.M."/>
            <person name="Schmutz J."/>
            <person name="Jabbour D."/>
            <person name="Luo H."/>
            <person name="Baker S.E."/>
            <person name="Pisabarro A.G."/>
            <person name="Walton J.D."/>
            <person name="Blanchette R.A."/>
            <person name="Henrissat B."/>
            <person name="Martin F."/>
            <person name="Cullen D."/>
            <person name="Hibbett D.S."/>
            <person name="Grigoriev I.V."/>
        </authorList>
    </citation>
    <scope>NUCLEOTIDE SEQUENCE [LARGE SCALE GENOMIC DNA]</scope>
    <source>
        <strain evidence="3">MUCL 33604</strain>
    </source>
</reference>
<gene>
    <name evidence="2" type="ORF">JAAARDRAFT_460704</name>
</gene>
<sequence>MRPRMSRSHPSGLPRRCPDTHNSDSGQCYGTTHVCGHQRRPFMGNGLDVSLDDREVHTLPFHHFCYRHHGCCDECLRASCLDQGGECEG</sequence>
<protein>
    <submittedName>
        <fullName evidence="2">Uncharacterized protein</fullName>
    </submittedName>
</protein>
<dbReference type="AlphaFoldDB" id="A0A067QIQ0"/>
<evidence type="ECO:0000313" key="3">
    <source>
        <dbReference type="Proteomes" id="UP000027265"/>
    </source>
</evidence>
<organism evidence="2 3">
    <name type="scientific">Jaapia argillacea MUCL 33604</name>
    <dbReference type="NCBI Taxonomy" id="933084"/>
    <lineage>
        <taxon>Eukaryota</taxon>
        <taxon>Fungi</taxon>
        <taxon>Dikarya</taxon>
        <taxon>Basidiomycota</taxon>
        <taxon>Agaricomycotina</taxon>
        <taxon>Agaricomycetes</taxon>
        <taxon>Agaricomycetidae</taxon>
        <taxon>Jaapiales</taxon>
        <taxon>Jaapiaceae</taxon>
        <taxon>Jaapia</taxon>
    </lineage>
</organism>
<dbReference type="Proteomes" id="UP000027265">
    <property type="component" value="Unassembled WGS sequence"/>
</dbReference>
<accession>A0A067QIQ0</accession>
<feature type="region of interest" description="Disordered" evidence="1">
    <location>
        <begin position="1"/>
        <end position="23"/>
    </location>
</feature>
<name>A0A067QIQ0_9AGAM</name>
<dbReference type="InParanoid" id="A0A067QIQ0"/>
<dbReference type="HOGENOM" id="CLU_2455038_0_0_1"/>
<evidence type="ECO:0000256" key="1">
    <source>
        <dbReference type="SAM" id="MobiDB-lite"/>
    </source>
</evidence>
<dbReference type="EMBL" id="KL197711">
    <property type="protein sequence ID" value="KDQ62466.1"/>
    <property type="molecule type" value="Genomic_DNA"/>
</dbReference>